<evidence type="ECO:0008006" key="3">
    <source>
        <dbReference type="Google" id="ProtNLM"/>
    </source>
</evidence>
<sequence length="244" mass="27612">MVRTKPDDESDRKLLADVVDHGWHLVGIDDDDEGPAYVFSVGLFHTLGHPEICLFGLGSTTTMSQIINGIGDLIKSGQTFEDWHESGEILDGYACMFRSVNPSLYREYFGYDLWFYEGPDFPMLQCVWPDRQHNYPWNAEFNSQPQPVLASTSAWQFKEAKNLGVLTTIRVVEAGEPVLLVTHDEDGDWQFLCGTTNDPKQGRLVGLDAIVDQHPSVVELADLPMGWRAEREAPGKPWRRQKQT</sequence>
<proteinExistence type="predicted"/>
<evidence type="ECO:0000313" key="1">
    <source>
        <dbReference type="EMBL" id="QDT13501.1"/>
    </source>
</evidence>
<dbReference type="Proteomes" id="UP000319817">
    <property type="component" value="Chromosome"/>
</dbReference>
<dbReference type="AlphaFoldDB" id="A0A517P2A5"/>
<accession>A0A517P2A5</accession>
<organism evidence="1 2">
    <name type="scientific">Stieleria marina</name>
    <dbReference type="NCBI Taxonomy" id="1930275"/>
    <lineage>
        <taxon>Bacteria</taxon>
        <taxon>Pseudomonadati</taxon>
        <taxon>Planctomycetota</taxon>
        <taxon>Planctomycetia</taxon>
        <taxon>Pirellulales</taxon>
        <taxon>Pirellulaceae</taxon>
        <taxon>Stieleria</taxon>
    </lineage>
</organism>
<evidence type="ECO:0000313" key="2">
    <source>
        <dbReference type="Proteomes" id="UP000319817"/>
    </source>
</evidence>
<gene>
    <name evidence="1" type="ORF">K239x_55210</name>
</gene>
<dbReference type="EMBL" id="CP036526">
    <property type="protein sequence ID" value="QDT13501.1"/>
    <property type="molecule type" value="Genomic_DNA"/>
</dbReference>
<reference evidence="1 2" key="1">
    <citation type="submission" date="2019-02" db="EMBL/GenBank/DDBJ databases">
        <title>Deep-cultivation of Planctomycetes and their phenomic and genomic characterization uncovers novel biology.</title>
        <authorList>
            <person name="Wiegand S."/>
            <person name="Jogler M."/>
            <person name="Boedeker C."/>
            <person name="Pinto D."/>
            <person name="Vollmers J."/>
            <person name="Rivas-Marin E."/>
            <person name="Kohn T."/>
            <person name="Peeters S.H."/>
            <person name="Heuer A."/>
            <person name="Rast P."/>
            <person name="Oberbeckmann S."/>
            <person name="Bunk B."/>
            <person name="Jeske O."/>
            <person name="Meyerdierks A."/>
            <person name="Storesund J.E."/>
            <person name="Kallscheuer N."/>
            <person name="Luecker S."/>
            <person name="Lage O.M."/>
            <person name="Pohl T."/>
            <person name="Merkel B.J."/>
            <person name="Hornburger P."/>
            <person name="Mueller R.-W."/>
            <person name="Bruemmer F."/>
            <person name="Labrenz M."/>
            <person name="Spormann A.M."/>
            <person name="Op den Camp H."/>
            <person name="Overmann J."/>
            <person name="Amann R."/>
            <person name="Jetten M.S.M."/>
            <person name="Mascher T."/>
            <person name="Medema M.H."/>
            <person name="Devos D.P."/>
            <person name="Kaster A.-K."/>
            <person name="Ovreas L."/>
            <person name="Rohde M."/>
            <person name="Galperin M.Y."/>
            <person name="Jogler C."/>
        </authorList>
    </citation>
    <scope>NUCLEOTIDE SEQUENCE [LARGE SCALE GENOMIC DNA]</scope>
    <source>
        <strain evidence="1 2">K23_9</strain>
    </source>
</reference>
<protein>
    <recommendedName>
        <fullName evidence="3">DUF4262 domain-containing protein</fullName>
    </recommendedName>
</protein>
<dbReference type="RefSeq" id="WP_419189410.1">
    <property type="nucleotide sequence ID" value="NZ_CP036526.1"/>
</dbReference>
<name>A0A517P2A5_9BACT</name>
<keyword evidence="2" id="KW-1185">Reference proteome</keyword>
<dbReference type="InterPro" id="IPR025358">
    <property type="entry name" value="DUF4262"/>
</dbReference>
<dbReference type="Pfam" id="PF14081">
    <property type="entry name" value="DUF4262"/>
    <property type="match status" value="1"/>
</dbReference>